<reference evidence="1" key="1">
    <citation type="submission" date="2020-05" db="EMBL/GenBank/DDBJ databases">
        <authorList>
            <person name="Chiriac C."/>
            <person name="Salcher M."/>
            <person name="Ghai R."/>
            <person name="Kavagutti S V."/>
        </authorList>
    </citation>
    <scope>NUCLEOTIDE SEQUENCE</scope>
</reference>
<accession>A0A6J5QMY8</accession>
<sequence length="190" mass="20837">MATQNSKTRAIKKVQSVTKKGTTTYSHILECGHTEVRLKKLLGFKMVCTQCIDVQIVEPVVEEELEDTSTNSAKFAFTHSTPEPPFVEPVIVVEEITEEEVVESPSTVHFVVATNPNDPPERVLLPEDAQIEGLIIKQITTDIARVLGVHLNQVDIVLSDNSDGLVVKFAKVFLNGDDVSRIASGNVNLS</sequence>
<gene>
    <name evidence="1" type="ORF">UFOVP1130_125</name>
</gene>
<name>A0A6J5QMY8_9CAUD</name>
<evidence type="ECO:0000313" key="1">
    <source>
        <dbReference type="EMBL" id="CAB4185790.1"/>
    </source>
</evidence>
<proteinExistence type="predicted"/>
<protein>
    <submittedName>
        <fullName evidence="1">Uncharacterized protein</fullName>
    </submittedName>
</protein>
<organism evidence="1">
    <name type="scientific">uncultured Caudovirales phage</name>
    <dbReference type="NCBI Taxonomy" id="2100421"/>
    <lineage>
        <taxon>Viruses</taxon>
        <taxon>Duplodnaviria</taxon>
        <taxon>Heunggongvirae</taxon>
        <taxon>Uroviricota</taxon>
        <taxon>Caudoviricetes</taxon>
        <taxon>Peduoviridae</taxon>
        <taxon>Maltschvirus</taxon>
        <taxon>Maltschvirus maltsch</taxon>
    </lineage>
</organism>
<dbReference type="EMBL" id="LR797078">
    <property type="protein sequence ID" value="CAB4185790.1"/>
    <property type="molecule type" value="Genomic_DNA"/>
</dbReference>